<sequence>MTRLEDALTQFENAVANLERSIESVQESATNAKMAKPDATTMSASFQNELSALEEKLDQAVAIIAKVVNSGAQQDKVTEVK</sequence>
<name>D5BPM8_PUNMI</name>
<organism evidence="2 3">
    <name type="scientific">Puniceispirillum marinum (strain IMCC1322)</name>
    <dbReference type="NCBI Taxonomy" id="488538"/>
    <lineage>
        <taxon>Bacteria</taxon>
        <taxon>Pseudomonadati</taxon>
        <taxon>Pseudomonadota</taxon>
        <taxon>Alphaproteobacteria</taxon>
        <taxon>Candidatus Puniceispirillales</taxon>
        <taxon>Candidatus Puniceispirillaceae</taxon>
        <taxon>Candidatus Puniceispirillum</taxon>
    </lineage>
</organism>
<feature type="coiled-coil region" evidence="1">
    <location>
        <begin position="1"/>
        <end position="63"/>
    </location>
</feature>
<accession>D5BPM8</accession>
<dbReference type="STRING" id="488538.SAR116_2287"/>
<keyword evidence="3" id="KW-1185">Reference proteome</keyword>
<reference evidence="2 3" key="1">
    <citation type="journal article" date="2010" name="J. Bacteriol.">
        <title>Complete genome sequence of "Candidatus Puniceispirillum marinum" IMCC1322, a representative of the SAR116 clade in the Alphaproteobacteria.</title>
        <authorList>
            <person name="Oh H.M."/>
            <person name="Kwon K.K."/>
            <person name="Kang I."/>
            <person name="Kang S.G."/>
            <person name="Lee J.H."/>
            <person name="Kim S.J."/>
            <person name="Cho J.C."/>
        </authorList>
    </citation>
    <scope>NUCLEOTIDE SEQUENCE [LARGE SCALE GENOMIC DNA]</scope>
    <source>
        <strain evidence="2 3">IMCC1322</strain>
    </source>
</reference>
<dbReference type="RefSeq" id="WP_013047157.1">
    <property type="nucleotide sequence ID" value="NC_014010.1"/>
</dbReference>
<dbReference type="AlphaFoldDB" id="D5BPM8"/>
<keyword evidence="1" id="KW-0175">Coiled coil</keyword>
<proteinExistence type="predicted"/>
<dbReference type="Proteomes" id="UP000007460">
    <property type="component" value="Chromosome"/>
</dbReference>
<dbReference type="HOGENOM" id="CLU_2571322_0_0_5"/>
<dbReference type="EMBL" id="CP001751">
    <property type="protein sequence ID" value="ADE40530.1"/>
    <property type="molecule type" value="Genomic_DNA"/>
</dbReference>
<evidence type="ECO:0000256" key="1">
    <source>
        <dbReference type="SAM" id="Coils"/>
    </source>
</evidence>
<evidence type="ECO:0000313" key="2">
    <source>
        <dbReference type="EMBL" id="ADE40530.1"/>
    </source>
</evidence>
<dbReference type="KEGG" id="apb:SAR116_2287"/>
<gene>
    <name evidence="2" type="ordered locus">SAR116_2287</name>
</gene>
<evidence type="ECO:0000313" key="3">
    <source>
        <dbReference type="Proteomes" id="UP000007460"/>
    </source>
</evidence>
<protein>
    <submittedName>
        <fullName evidence="2">Uncharacterized protein</fullName>
    </submittedName>
</protein>